<dbReference type="InterPro" id="IPR014710">
    <property type="entry name" value="RmlC-like_jellyroll"/>
</dbReference>
<dbReference type="Pfam" id="PF14667">
    <property type="entry name" value="Polysacc_synt_C"/>
    <property type="match status" value="1"/>
</dbReference>
<reference evidence="2 3" key="1">
    <citation type="submission" date="2014-10" db="EMBL/GenBank/DDBJ databases">
        <title>Draft genome sequence of Actinoplanes utahensis NRRL 12052.</title>
        <authorList>
            <person name="Velasco-Bucheli B."/>
            <person name="del Cerro C."/>
            <person name="Hormigo D."/>
            <person name="Garcia J.L."/>
            <person name="Acebal C."/>
            <person name="Arroyo M."/>
            <person name="de la Mata I."/>
        </authorList>
    </citation>
    <scope>NUCLEOTIDE SEQUENCE [LARGE SCALE GENOMIC DNA]</scope>
    <source>
        <strain evidence="2 3">NRRL 12052</strain>
    </source>
</reference>
<dbReference type="Proteomes" id="UP000054537">
    <property type="component" value="Unassembled WGS sequence"/>
</dbReference>
<sequence length="133" mass="14055">MTPGFEITVEAEAGDPRGLAHSVSPKALAELGGVADVHLMTVVPGAVRGNHAHARKWEILAALHSDEWELHWCEPGGAPQHRTFTGRGSVTVMVPPFVAHAVRNTGAADLTLTTLSPVAYDIDDPDIIPAPLT</sequence>
<proteinExistence type="predicted"/>
<keyword evidence="3" id="KW-1185">Reference proteome</keyword>
<evidence type="ECO:0000259" key="1">
    <source>
        <dbReference type="Pfam" id="PF14667"/>
    </source>
</evidence>
<feature type="domain" description="Capsular polysaccharide assembling protein CapF C-terminal" evidence="1">
    <location>
        <begin position="35"/>
        <end position="127"/>
    </location>
</feature>
<accession>A0A0A6UR41</accession>
<evidence type="ECO:0000313" key="3">
    <source>
        <dbReference type="Proteomes" id="UP000054537"/>
    </source>
</evidence>
<dbReference type="eggNOG" id="COG1898">
    <property type="taxonomic scope" value="Bacteria"/>
</dbReference>
<comment type="caution">
    <text evidence="2">The sequence shown here is derived from an EMBL/GenBank/DDBJ whole genome shotgun (WGS) entry which is preliminary data.</text>
</comment>
<dbReference type="InterPro" id="IPR029303">
    <property type="entry name" value="CapF_C"/>
</dbReference>
<protein>
    <recommendedName>
        <fullName evidence="1">Capsular polysaccharide assembling protein CapF C-terminal domain-containing protein</fullName>
    </recommendedName>
</protein>
<evidence type="ECO:0000313" key="2">
    <source>
        <dbReference type="EMBL" id="KHD77508.1"/>
    </source>
</evidence>
<dbReference type="Gene3D" id="2.60.120.10">
    <property type="entry name" value="Jelly Rolls"/>
    <property type="match status" value="1"/>
</dbReference>
<dbReference type="RefSeq" id="WP_043524016.1">
    <property type="nucleotide sequence ID" value="NZ_BAABKU010000015.1"/>
</dbReference>
<dbReference type="EMBL" id="JRTT01000010">
    <property type="protein sequence ID" value="KHD77508.1"/>
    <property type="molecule type" value="Genomic_DNA"/>
</dbReference>
<dbReference type="OrthoDB" id="9801785at2"/>
<dbReference type="STRING" id="1869.MB27_10365"/>
<dbReference type="AlphaFoldDB" id="A0A0A6UR41"/>
<dbReference type="SUPFAM" id="SSF51182">
    <property type="entry name" value="RmlC-like cupins"/>
    <property type="match status" value="1"/>
</dbReference>
<gene>
    <name evidence="2" type="ORF">MB27_10365</name>
</gene>
<name>A0A0A6UR41_ACTUT</name>
<dbReference type="InterPro" id="IPR011051">
    <property type="entry name" value="RmlC_Cupin_sf"/>
</dbReference>
<organism evidence="2 3">
    <name type="scientific">Actinoplanes utahensis</name>
    <dbReference type="NCBI Taxonomy" id="1869"/>
    <lineage>
        <taxon>Bacteria</taxon>
        <taxon>Bacillati</taxon>
        <taxon>Actinomycetota</taxon>
        <taxon>Actinomycetes</taxon>
        <taxon>Micromonosporales</taxon>
        <taxon>Micromonosporaceae</taxon>
        <taxon>Actinoplanes</taxon>
    </lineage>
</organism>